<reference evidence="5" key="1">
    <citation type="journal article" date="2019" name="Int. J. Syst. Evol. Microbiol.">
        <title>The Global Catalogue of Microorganisms (GCM) 10K type strain sequencing project: providing services to taxonomists for standard genome sequencing and annotation.</title>
        <authorList>
            <consortium name="The Broad Institute Genomics Platform"/>
            <consortium name="The Broad Institute Genome Sequencing Center for Infectious Disease"/>
            <person name="Wu L."/>
            <person name="Ma J."/>
        </authorList>
    </citation>
    <scope>NUCLEOTIDE SEQUENCE [LARGE SCALE GENOMIC DNA]</scope>
    <source>
        <strain evidence="5">KACC 11299</strain>
    </source>
</reference>
<dbReference type="SUPFAM" id="SSF46894">
    <property type="entry name" value="C-terminal effector domain of the bipartite response regulators"/>
    <property type="match status" value="1"/>
</dbReference>
<feature type="repeat" description="TPR" evidence="3">
    <location>
        <begin position="98"/>
        <end position="131"/>
    </location>
</feature>
<sequence length="345" mass="39779">MKSLKVLTIDELLDRLDELNEARAEGEDYHLNQIIAIEEMLLRKLTNEDNEYGFNKTKKDLIAHLVKYGTYLKTEYRKDDNSAKLTLKKALQYDRGIPQAYYRLGFLAYKEEDYTASLNYFQKALRSNEEHPEHAFKLSKQQQYNANLYLSNSALHIAAAAQEASEELSLDVEVEEKRIDSLVLSPMYDLIAENEMYLTSRAFMLLTAAETRYCSRSEYEELQKEYQDHVFLDFAGTENTLGYRGQRVSISIGLADVLLVLMIDASMESPAEKNKMEDVLQSKDGELDTNTYSQTIRRIREKLKAIGLPGEIIVTVPKAGKRDTAYYYDASFIPYLVIQRTDDIR</sequence>
<evidence type="ECO:0000313" key="5">
    <source>
        <dbReference type="Proteomes" id="UP001596071"/>
    </source>
</evidence>
<keyword evidence="3" id="KW-0802">TPR repeat</keyword>
<keyword evidence="2" id="KW-0804">Transcription</keyword>
<dbReference type="InterPro" id="IPR016032">
    <property type="entry name" value="Sig_transdc_resp-reg_C-effctor"/>
</dbReference>
<dbReference type="EMBL" id="JBHSNP010000010">
    <property type="protein sequence ID" value="MFC5602698.1"/>
    <property type="molecule type" value="Genomic_DNA"/>
</dbReference>
<dbReference type="InterPro" id="IPR011990">
    <property type="entry name" value="TPR-like_helical_dom_sf"/>
</dbReference>
<dbReference type="PROSITE" id="PS50005">
    <property type="entry name" value="TPR"/>
    <property type="match status" value="1"/>
</dbReference>
<dbReference type="Proteomes" id="UP001596071">
    <property type="component" value="Unassembled WGS sequence"/>
</dbReference>
<dbReference type="InterPro" id="IPR019734">
    <property type="entry name" value="TPR_rpt"/>
</dbReference>
<protein>
    <recommendedName>
        <fullName evidence="6">Tetratricopeptide repeat-containing protein</fullName>
    </recommendedName>
</protein>
<evidence type="ECO:0000256" key="1">
    <source>
        <dbReference type="ARBA" id="ARBA00023015"/>
    </source>
</evidence>
<keyword evidence="1" id="KW-0805">Transcription regulation</keyword>
<accession>A0ABW0TW65</accession>
<evidence type="ECO:0000256" key="2">
    <source>
        <dbReference type="ARBA" id="ARBA00023163"/>
    </source>
</evidence>
<dbReference type="RefSeq" id="WP_381442876.1">
    <property type="nucleotide sequence ID" value="NZ_JBHSNP010000010.1"/>
</dbReference>
<dbReference type="SMART" id="SM00028">
    <property type="entry name" value="TPR"/>
    <property type="match status" value="1"/>
</dbReference>
<gene>
    <name evidence="4" type="ORF">ACFPTP_05655</name>
</gene>
<evidence type="ECO:0008006" key="6">
    <source>
        <dbReference type="Google" id="ProtNLM"/>
    </source>
</evidence>
<name>A0ABW0TW65_9BACL</name>
<dbReference type="SUPFAM" id="SSF48452">
    <property type="entry name" value="TPR-like"/>
    <property type="match status" value="1"/>
</dbReference>
<evidence type="ECO:0000256" key="3">
    <source>
        <dbReference type="PROSITE-ProRule" id="PRU00339"/>
    </source>
</evidence>
<proteinExistence type="predicted"/>
<keyword evidence="5" id="KW-1185">Reference proteome</keyword>
<evidence type="ECO:0000313" key="4">
    <source>
        <dbReference type="EMBL" id="MFC5602698.1"/>
    </source>
</evidence>
<organism evidence="4 5">
    <name type="scientific">Sporosarcina koreensis</name>
    <dbReference type="NCBI Taxonomy" id="334735"/>
    <lineage>
        <taxon>Bacteria</taxon>
        <taxon>Bacillati</taxon>
        <taxon>Bacillota</taxon>
        <taxon>Bacilli</taxon>
        <taxon>Bacillales</taxon>
        <taxon>Caryophanaceae</taxon>
        <taxon>Sporosarcina</taxon>
    </lineage>
</organism>
<dbReference type="Gene3D" id="1.25.40.10">
    <property type="entry name" value="Tetratricopeptide repeat domain"/>
    <property type="match status" value="1"/>
</dbReference>
<comment type="caution">
    <text evidence="4">The sequence shown here is derived from an EMBL/GenBank/DDBJ whole genome shotgun (WGS) entry which is preliminary data.</text>
</comment>